<keyword evidence="2" id="KW-1185">Reference proteome</keyword>
<dbReference type="RefSeq" id="WP_143031865.1">
    <property type="nucleotide sequence ID" value="NZ_FNRD01000011.1"/>
</dbReference>
<organism evidence="1 2">
    <name type="scientific">Flavobacterium gillisiae</name>
    <dbReference type="NCBI Taxonomy" id="150146"/>
    <lineage>
        <taxon>Bacteria</taxon>
        <taxon>Pseudomonadati</taxon>
        <taxon>Bacteroidota</taxon>
        <taxon>Flavobacteriia</taxon>
        <taxon>Flavobacteriales</taxon>
        <taxon>Flavobacteriaceae</taxon>
        <taxon>Flavobacterium</taxon>
    </lineage>
</organism>
<name>A0A1H4EW00_9FLAO</name>
<dbReference type="AlphaFoldDB" id="A0A1H4EW00"/>
<evidence type="ECO:0000313" key="1">
    <source>
        <dbReference type="EMBL" id="SEA89214.1"/>
    </source>
</evidence>
<reference evidence="2" key="1">
    <citation type="submission" date="2016-10" db="EMBL/GenBank/DDBJ databases">
        <authorList>
            <person name="Varghese N."/>
            <person name="Submissions S."/>
        </authorList>
    </citation>
    <scope>NUCLEOTIDE SEQUENCE [LARGE SCALE GENOMIC DNA]</scope>
    <source>
        <strain evidence="2">DSM 22376</strain>
    </source>
</reference>
<dbReference type="EMBL" id="FNRD01000011">
    <property type="protein sequence ID" value="SEA89214.1"/>
    <property type="molecule type" value="Genomic_DNA"/>
</dbReference>
<proteinExistence type="predicted"/>
<evidence type="ECO:0000313" key="2">
    <source>
        <dbReference type="Proteomes" id="UP000198951"/>
    </source>
</evidence>
<dbReference type="STRING" id="150146.SAMN05443667_11126"/>
<dbReference type="Proteomes" id="UP000198951">
    <property type="component" value="Unassembled WGS sequence"/>
</dbReference>
<protein>
    <submittedName>
        <fullName evidence="1">Uncharacterized protein</fullName>
    </submittedName>
</protein>
<accession>A0A1H4EW00</accession>
<sequence>MSLLVMVIFDYVYTSTYSHAFPRTKFQYLRSLENKRIDFIFLGSSRVENTIVPKLIIDKTGKSALNLGFQAARMSDIYVLLKLIKEYNIKTEKILIQVDYIFNIEEEYSNLLPYQIMPFIKENQATKDYFNLHFINKKELYYIPFYRYGIFESKIGFREFFLNGIHKKTPITENYGFYGLEGNTTNFDESLPGNISQGNSYLNKIKAYAMDNDMEIQFFCAPFSKKTKNLNYIKKLKQKIPELYDFSQAISDDTMFQNAYHLNKEGAHYFTEKVINKMLK</sequence>
<gene>
    <name evidence="1" type="ORF">SAMN05443667_11126</name>
</gene>
<dbReference type="OrthoDB" id="7297045at2"/>